<dbReference type="InterPro" id="IPR014311">
    <property type="entry name" value="Guanine_deaminase"/>
</dbReference>
<reference evidence="10 11" key="1">
    <citation type="journal article" date="2014" name="Genome Announc.">
        <title>Genome Sequence of Gammaproteobacterial Pseudohaliea rubra Type Strain DSM 19751, Isolated from Coastal Seawater of the Mediterranean Sea.</title>
        <authorList>
            <person name="Spring S."/>
            <person name="Fiebig A."/>
            <person name="Riedel T."/>
            <person name="Goker M."/>
            <person name="Klenk H.P."/>
        </authorList>
    </citation>
    <scope>NUCLEOTIDE SEQUENCE [LARGE SCALE GENOMIC DNA]</scope>
    <source>
        <strain evidence="10 11">DSM 19751</strain>
    </source>
</reference>
<evidence type="ECO:0000256" key="4">
    <source>
        <dbReference type="ARBA" id="ARBA00022723"/>
    </source>
</evidence>
<dbReference type="SUPFAM" id="SSF51338">
    <property type="entry name" value="Composite domain of metallo-dependent hydrolases"/>
    <property type="match status" value="1"/>
</dbReference>
<evidence type="ECO:0000256" key="7">
    <source>
        <dbReference type="NCBIfam" id="TIGR02967"/>
    </source>
</evidence>
<comment type="catalytic activity">
    <reaction evidence="8">
        <text>guanine + H2O + H(+) = xanthine + NH4(+)</text>
        <dbReference type="Rhea" id="RHEA:14665"/>
        <dbReference type="ChEBI" id="CHEBI:15377"/>
        <dbReference type="ChEBI" id="CHEBI:15378"/>
        <dbReference type="ChEBI" id="CHEBI:16235"/>
        <dbReference type="ChEBI" id="CHEBI:17712"/>
        <dbReference type="ChEBI" id="CHEBI:28938"/>
        <dbReference type="EC" id="3.5.4.3"/>
    </reaction>
</comment>
<dbReference type="EC" id="3.5.4.3" evidence="3 7"/>
<comment type="function">
    <text evidence="8">Catalyzes the hydrolytic deamination of guanine, producing xanthine and ammonia.</text>
</comment>
<gene>
    <name evidence="10" type="ORF">HRUBRA_01766</name>
</gene>
<dbReference type="InterPro" id="IPR051607">
    <property type="entry name" value="Metallo-dep_hydrolases"/>
</dbReference>
<evidence type="ECO:0000313" key="10">
    <source>
        <dbReference type="EMBL" id="KGE03675.1"/>
    </source>
</evidence>
<dbReference type="UniPathway" id="UPA00603">
    <property type="reaction ID" value="UER00660"/>
</dbReference>
<dbReference type="GO" id="GO:0006147">
    <property type="term" value="P:guanine catabolic process"/>
    <property type="evidence" value="ECO:0007669"/>
    <property type="project" value="UniProtKB-UniRule"/>
</dbReference>
<dbReference type="InterPro" id="IPR011059">
    <property type="entry name" value="Metal-dep_hydrolase_composite"/>
</dbReference>
<dbReference type="AlphaFoldDB" id="A0A095VQN8"/>
<name>A0A095VQN8_9GAMM</name>
<dbReference type="HOGENOM" id="CLU_012358_0_2_6"/>
<dbReference type="GO" id="GO:0008270">
    <property type="term" value="F:zinc ion binding"/>
    <property type="evidence" value="ECO:0007669"/>
    <property type="project" value="UniProtKB-UniRule"/>
</dbReference>
<evidence type="ECO:0000313" key="11">
    <source>
        <dbReference type="Proteomes" id="UP000029640"/>
    </source>
</evidence>
<keyword evidence="4 8" id="KW-0479">Metal-binding</keyword>
<evidence type="ECO:0000259" key="9">
    <source>
        <dbReference type="Pfam" id="PF01979"/>
    </source>
</evidence>
<dbReference type="PANTHER" id="PTHR11271">
    <property type="entry name" value="GUANINE DEAMINASE"/>
    <property type="match status" value="1"/>
</dbReference>
<dbReference type="EMBL" id="AUVB01000053">
    <property type="protein sequence ID" value="KGE03675.1"/>
    <property type="molecule type" value="Genomic_DNA"/>
</dbReference>
<organism evidence="10 11">
    <name type="scientific">Pseudohaliea rubra DSM 19751</name>
    <dbReference type="NCBI Taxonomy" id="1265313"/>
    <lineage>
        <taxon>Bacteria</taxon>
        <taxon>Pseudomonadati</taxon>
        <taxon>Pseudomonadota</taxon>
        <taxon>Gammaproteobacteria</taxon>
        <taxon>Cellvibrionales</taxon>
        <taxon>Halieaceae</taxon>
        <taxon>Pseudohaliea</taxon>
    </lineage>
</organism>
<keyword evidence="5 8" id="KW-0378">Hydrolase</keyword>
<proteinExistence type="inferred from homology"/>
<evidence type="ECO:0000256" key="8">
    <source>
        <dbReference type="RuleBase" id="RU366009"/>
    </source>
</evidence>
<dbReference type="OrthoDB" id="9787621at2"/>
<comment type="caution">
    <text evidence="10">The sequence shown here is derived from an EMBL/GenBank/DDBJ whole genome shotgun (WGS) entry which is preliminary data.</text>
</comment>
<dbReference type="Proteomes" id="UP000029640">
    <property type="component" value="Unassembled WGS sequence"/>
</dbReference>
<dbReference type="PATRIC" id="fig|1265313.6.peg.1746"/>
<protein>
    <recommendedName>
        <fullName evidence="3 7">Guanine deaminase</fullName>
        <shortName evidence="8">Guanase</shortName>
        <ecNumber evidence="3 7">3.5.4.3</ecNumber>
    </recommendedName>
    <alternativeName>
        <fullName evidence="8">Guanine aminohydrolase</fullName>
    </alternativeName>
</protein>
<dbReference type="GO" id="GO:0005829">
    <property type="term" value="C:cytosol"/>
    <property type="evidence" value="ECO:0007669"/>
    <property type="project" value="TreeGrafter"/>
</dbReference>
<dbReference type="SUPFAM" id="SSF51556">
    <property type="entry name" value="Metallo-dependent hydrolases"/>
    <property type="match status" value="1"/>
</dbReference>
<dbReference type="InterPro" id="IPR006680">
    <property type="entry name" value="Amidohydro-rel"/>
</dbReference>
<dbReference type="Gene3D" id="2.30.40.10">
    <property type="entry name" value="Urease, subunit C, domain 1"/>
    <property type="match status" value="1"/>
</dbReference>
<evidence type="ECO:0000256" key="1">
    <source>
        <dbReference type="ARBA" id="ARBA00004984"/>
    </source>
</evidence>
<dbReference type="RefSeq" id="WP_035516232.1">
    <property type="nucleotide sequence ID" value="NZ_KN234762.1"/>
</dbReference>
<keyword evidence="11" id="KW-1185">Reference proteome</keyword>
<dbReference type="Gene3D" id="3.20.20.140">
    <property type="entry name" value="Metal-dependent hydrolases"/>
    <property type="match status" value="1"/>
</dbReference>
<dbReference type="NCBIfam" id="NF006679">
    <property type="entry name" value="PRK09228.1"/>
    <property type="match status" value="1"/>
</dbReference>
<comment type="cofactor">
    <cofactor evidence="8">
        <name>Zn(2+)</name>
        <dbReference type="ChEBI" id="CHEBI:29105"/>
    </cofactor>
    <text evidence="8">Binds 1 zinc ion per subunit.</text>
</comment>
<comment type="pathway">
    <text evidence="1 8">Purine metabolism; guanine degradation; xanthine from guanine: step 1/1.</text>
</comment>
<dbReference type="eggNOG" id="COG0402">
    <property type="taxonomic scope" value="Bacteria"/>
</dbReference>
<dbReference type="FunFam" id="3.20.20.140:FF:000022">
    <property type="entry name" value="Guanine deaminase"/>
    <property type="match status" value="1"/>
</dbReference>
<evidence type="ECO:0000256" key="2">
    <source>
        <dbReference type="ARBA" id="ARBA00006745"/>
    </source>
</evidence>
<accession>A0A095VQN8</accession>
<keyword evidence="6 8" id="KW-0862">Zinc</keyword>
<dbReference type="PANTHER" id="PTHR11271:SF6">
    <property type="entry name" value="GUANINE DEAMINASE"/>
    <property type="match status" value="1"/>
</dbReference>
<evidence type="ECO:0000256" key="3">
    <source>
        <dbReference type="ARBA" id="ARBA00012781"/>
    </source>
</evidence>
<dbReference type="NCBIfam" id="TIGR02967">
    <property type="entry name" value="guan_deamin"/>
    <property type="match status" value="1"/>
</dbReference>
<dbReference type="GO" id="GO:0008892">
    <property type="term" value="F:guanine deaminase activity"/>
    <property type="evidence" value="ECO:0007669"/>
    <property type="project" value="UniProtKB-UniRule"/>
</dbReference>
<dbReference type="Pfam" id="PF01979">
    <property type="entry name" value="Amidohydro_1"/>
    <property type="match status" value="1"/>
</dbReference>
<evidence type="ECO:0000256" key="6">
    <source>
        <dbReference type="ARBA" id="ARBA00022833"/>
    </source>
</evidence>
<feature type="domain" description="Amidohydrolase-related" evidence="9">
    <location>
        <begin position="68"/>
        <end position="408"/>
    </location>
</feature>
<sequence>MAAEAARQAFRGRFLHCLPEGGGGYRVEYLEDGVLVVEGARIAALAAAGAAELQGLDLASCIDLGGDLVVPGFVDTHVHAPQLDVMGSHGEQLLEWLERYTFPAEARFADEAFARVAMADFLDALLCQGTTSAMVYATSHHHATDALFAAAEARRLCLIAGKVLMDRNAPEALRDSAVGGIAESRELIERWHGRGRLAYAVTPRFSITSSPAQLAGAGQLLRDHPGVYLQTHLAENPQEVAAVRELFPEAAHYLDTYDAHGLCTERSVFAHCLHLEAAEIRRLAETGAAVAFCPSSNLFLGSGLFNWQAFAAAEVPVTIASDVGAGTDLSMLGTLVDAYKVCQLGGHALPPLEAFYAITLGNARALGLEARIGTLAPGSDADFLRLNPRDVPLLAGRVAACRDIAEEWFAYQILGDDRLVRETWVAGECRKRDGRLAVGN</sequence>
<dbReference type="InterPro" id="IPR032466">
    <property type="entry name" value="Metal_Hydrolase"/>
</dbReference>
<evidence type="ECO:0000256" key="5">
    <source>
        <dbReference type="ARBA" id="ARBA00022801"/>
    </source>
</evidence>
<dbReference type="STRING" id="1265313.HRUBRA_01766"/>
<comment type="similarity">
    <text evidence="2 8">Belongs to the metallo-dependent hydrolases superfamily. ATZ/TRZ family.</text>
</comment>